<keyword evidence="3 4" id="KW-0949">S-adenosyl-L-methionine</keyword>
<accession>A0AAF0F022</accession>
<evidence type="ECO:0000256" key="1">
    <source>
        <dbReference type="ARBA" id="ARBA00022603"/>
    </source>
</evidence>
<dbReference type="SUPFAM" id="SSF53335">
    <property type="entry name" value="S-adenosyl-L-methionine-dependent methyltransferases"/>
    <property type="match status" value="1"/>
</dbReference>
<dbReference type="EMBL" id="CP119879">
    <property type="protein sequence ID" value="WFD35753.1"/>
    <property type="molecule type" value="Genomic_DNA"/>
</dbReference>
<gene>
    <name evidence="8" type="ORF">MCUN1_002615</name>
</gene>
<evidence type="ECO:0000256" key="3">
    <source>
        <dbReference type="ARBA" id="ARBA00022691"/>
    </source>
</evidence>
<dbReference type="Pfam" id="PF17286">
    <property type="entry name" value="PRMT5_C"/>
    <property type="match status" value="1"/>
</dbReference>
<evidence type="ECO:0000259" key="6">
    <source>
        <dbReference type="Pfam" id="PF17285"/>
    </source>
</evidence>
<dbReference type="Proteomes" id="UP001219933">
    <property type="component" value="Chromosome 3"/>
</dbReference>
<keyword evidence="9" id="KW-1185">Reference proteome</keyword>
<evidence type="ECO:0000256" key="4">
    <source>
        <dbReference type="PROSITE-ProRule" id="PRU01015"/>
    </source>
</evidence>
<dbReference type="GO" id="GO:0032259">
    <property type="term" value="P:methylation"/>
    <property type="evidence" value="ECO:0007669"/>
    <property type="project" value="UniProtKB-KW"/>
</dbReference>
<feature type="domain" description="PRMT5 arginine-N-methyltransferase" evidence="5">
    <location>
        <begin position="411"/>
        <end position="578"/>
    </location>
</feature>
<dbReference type="InterPro" id="IPR029063">
    <property type="entry name" value="SAM-dependent_MTases_sf"/>
</dbReference>
<evidence type="ECO:0000256" key="2">
    <source>
        <dbReference type="ARBA" id="ARBA00022679"/>
    </source>
</evidence>
<keyword evidence="2 4" id="KW-0808">Transferase</keyword>
<dbReference type="GO" id="GO:0005829">
    <property type="term" value="C:cytosol"/>
    <property type="evidence" value="ECO:0007669"/>
    <property type="project" value="TreeGrafter"/>
</dbReference>
<evidence type="ECO:0000259" key="7">
    <source>
        <dbReference type="Pfam" id="PF17286"/>
    </source>
</evidence>
<name>A0AAF0F022_9BASI</name>
<dbReference type="GO" id="GO:0006355">
    <property type="term" value="P:regulation of DNA-templated transcription"/>
    <property type="evidence" value="ECO:0007669"/>
    <property type="project" value="TreeGrafter"/>
</dbReference>
<protein>
    <submittedName>
        <fullName evidence="8">Type II protein arginine methyltransferase</fullName>
        <ecNumber evidence="8">2.1.1.320</ecNumber>
    </submittedName>
</protein>
<dbReference type="GO" id="GO:0005634">
    <property type="term" value="C:nucleus"/>
    <property type="evidence" value="ECO:0007669"/>
    <property type="project" value="TreeGrafter"/>
</dbReference>
<dbReference type="InterPro" id="IPR035248">
    <property type="entry name" value="PRMT5_C"/>
</dbReference>
<evidence type="ECO:0000259" key="5">
    <source>
        <dbReference type="Pfam" id="PF05185"/>
    </source>
</evidence>
<dbReference type="GO" id="GO:0035243">
    <property type="term" value="F:protein-arginine omega-N symmetric methyltransferase activity"/>
    <property type="evidence" value="ECO:0007669"/>
    <property type="project" value="UniProtKB-EC"/>
</dbReference>
<feature type="domain" description="PRMT5 TIM barrel" evidence="6">
    <location>
        <begin position="95"/>
        <end position="402"/>
    </location>
</feature>
<sequence length="928" mass="100477">MSSRDGTPVSLFIPTEVLNQRPCGAYVATKSPIIGGLPPLREESHLDSLNREQGPSPSSLGIVTTDVDPETAAALTDASLTPIQKIRRYAEVDGYSGVTVELANERWRERWERLCLQSDDAITLPRSSSRMSFASAPERGFRSEAERWRKSPSFQRAEVNLTHAAEGNGVTALVSSWLELDAEDEGVRLDSELALRQELSYAAYLGLEHVVLPAPSSEPSRRQYLADYARAVRNCLQGVAGEAPAAGSRLKVSVRLPISSPHILNTMLKQATHSPGGVPAVPAAAYLRTNDNWAWETWETIQTLCGYHTSLFVALDLSMPLPPATSIARWNAEPVSLLWLPSTSFLANARGYPVLSKSAQSLVRQLIRRRPTIVLSGIANPPAQHTRGGSSAYLQYVRHIERTMPPPSAIETFAAGYGDWLQAPLQPMRDDLSAETYDAFERDPVKYKLYEEAIYKALVERAVPGSTTRIWVFGAGRGMLVGRALEAGRRASRVVHVTAVEKNPHTVVALQDRIVAEWGSDQVDIVIGDMRTLAVPPRESDRADIVVSELLGSFADNELSPECLDGAMRFLKPNGISIPSSYMPFIAPVAAAKLHGDIAHAAVGDTGRVALGMGMPLVAQTGFDSPYVVLLQSANIVSAPGEWPAVQPCWRFEHGPMSNSGLVCTENGLPMTNGHNVRTTINSFHIPHTSVCHGLGGYFQAQLYGDIVLSTYPDERISSPDMVSWFPMFFPFRSPLYLPAGAELQVHMWRLTDDSRVWYEWSAEVFLQLPSVQENTPVITESRDTAQRDSFALPTRPQSLEAGPDTSIVSNAFTNAPNTPMMPAAAVHGGGAVVPGANAASPAAAAAASLTHASSPVSGLGLGGVQMPKSSTVQTASPQQALRKIIPYKNQQQQVHAPAQQPLTRIKIAETDLMNAGAHGSSIAINRS</sequence>
<dbReference type="Gene3D" id="2.70.160.11">
    <property type="entry name" value="Hnrnp arginine n-methyltransferase1"/>
    <property type="match status" value="1"/>
</dbReference>
<keyword evidence="1 4" id="KW-0489">Methyltransferase</keyword>
<dbReference type="InterPro" id="IPR025799">
    <property type="entry name" value="Arg_MeTrfase"/>
</dbReference>
<reference evidence="8" key="1">
    <citation type="submission" date="2023-03" db="EMBL/GenBank/DDBJ databases">
        <title>Mating type loci evolution in Malassezia.</title>
        <authorList>
            <person name="Coelho M.A."/>
        </authorList>
    </citation>
    <scope>NUCLEOTIDE SEQUENCE</scope>
    <source>
        <strain evidence="8">CBS 11721</strain>
    </source>
</reference>
<dbReference type="InterPro" id="IPR035075">
    <property type="entry name" value="PRMT5"/>
</dbReference>
<dbReference type="Gene3D" id="3.40.50.150">
    <property type="entry name" value="Vaccinia Virus protein VP39"/>
    <property type="match status" value="1"/>
</dbReference>
<evidence type="ECO:0000313" key="8">
    <source>
        <dbReference type="EMBL" id="WFD35753.1"/>
    </source>
</evidence>
<dbReference type="PROSITE" id="PS51678">
    <property type="entry name" value="SAM_MT_PRMT"/>
    <property type="match status" value="1"/>
</dbReference>
<dbReference type="InterPro" id="IPR035247">
    <property type="entry name" value="PRMT5_TIM"/>
</dbReference>
<proteinExistence type="predicted"/>
<dbReference type="PANTHER" id="PTHR10738:SF0">
    <property type="entry name" value="PROTEIN ARGININE N-METHYLTRANSFERASE 5"/>
    <property type="match status" value="1"/>
</dbReference>
<dbReference type="Pfam" id="PF05185">
    <property type="entry name" value="PRMT5"/>
    <property type="match status" value="1"/>
</dbReference>
<dbReference type="Pfam" id="PF17285">
    <property type="entry name" value="PRMT5_TIM"/>
    <property type="match status" value="1"/>
</dbReference>
<feature type="domain" description="PRMT5 oligomerisation" evidence="7">
    <location>
        <begin position="581"/>
        <end position="769"/>
    </location>
</feature>
<dbReference type="AlphaFoldDB" id="A0AAF0F022"/>
<dbReference type="PANTHER" id="PTHR10738">
    <property type="entry name" value="PROTEIN ARGININE N-METHYLTRANSFERASE 5"/>
    <property type="match status" value="1"/>
</dbReference>
<dbReference type="Gene3D" id="3.20.20.150">
    <property type="entry name" value="Divalent-metal-dependent TIM barrel enzymes"/>
    <property type="match status" value="1"/>
</dbReference>
<evidence type="ECO:0000313" key="9">
    <source>
        <dbReference type="Proteomes" id="UP001219933"/>
    </source>
</evidence>
<dbReference type="EC" id="2.1.1.320" evidence="8"/>
<organism evidence="8 9">
    <name type="scientific">Malassezia cuniculi</name>
    <dbReference type="NCBI Taxonomy" id="948313"/>
    <lineage>
        <taxon>Eukaryota</taxon>
        <taxon>Fungi</taxon>
        <taxon>Dikarya</taxon>
        <taxon>Basidiomycota</taxon>
        <taxon>Ustilaginomycotina</taxon>
        <taxon>Malasseziomycetes</taxon>
        <taxon>Malasseziales</taxon>
        <taxon>Malasseziaceae</taxon>
        <taxon>Malassezia</taxon>
    </lineage>
</organism>